<evidence type="ECO:0000313" key="3">
    <source>
        <dbReference type="EMBL" id="RAJ77338.1"/>
    </source>
</evidence>
<dbReference type="Proteomes" id="UP000249819">
    <property type="component" value="Unassembled WGS sequence"/>
</dbReference>
<keyword evidence="4" id="KW-1185">Reference proteome</keyword>
<dbReference type="RefSeq" id="WP_146616259.1">
    <property type="nucleotide sequence ID" value="NZ_QLMA01000007.1"/>
</dbReference>
<feature type="chain" id="PRO_5016363540" description="GLPGLI family protein" evidence="2">
    <location>
        <begin position="20"/>
        <end position="194"/>
    </location>
</feature>
<dbReference type="AlphaFoldDB" id="A0A327VTQ6"/>
<evidence type="ECO:0000256" key="1">
    <source>
        <dbReference type="SAM" id="Coils"/>
    </source>
</evidence>
<evidence type="ECO:0000256" key="2">
    <source>
        <dbReference type="SAM" id="SignalP"/>
    </source>
</evidence>
<accession>A0A327VTQ6</accession>
<feature type="coiled-coil region" evidence="1">
    <location>
        <begin position="137"/>
        <end position="164"/>
    </location>
</feature>
<comment type="caution">
    <text evidence="3">The sequence shown here is derived from an EMBL/GenBank/DDBJ whole genome shotgun (WGS) entry which is preliminary data.</text>
</comment>
<keyword evidence="1" id="KW-0175">Coiled coil</keyword>
<evidence type="ECO:0000313" key="4">
    <source>
        <dbReference type="Proteomes" id="UP000249819"/>
    </source>
</evidence>
<name>A0A327VTQ6_9BACT</name>
<protein>
    <recommendedName>
        <fullName evidence="5">GLPGLI family protein</fullName>
    </recommendedName>
</protein>
<reference evidence="3 4" key="1">
    <citation type="submission" date="2018-06" db="EMBL/GenBank/DDBJ databases">
        <title>Genomic Encyclopedia of Archaeal and Bacterial Type Strains, Phase II (KMG-II): from individual species to whole genera.</title>
        <authorList>
            <person name="Goeker M."/>
        </authorList>
    </citation>
    <scope>NUCLEOTIDE SEQUENCE [LARGE SCALE GENOMIC DNA]</scope>
    <source>
        <strain evidence="3 4">DSM 29821</strain>
    </source>
</reference>
<proteinExistence type="predicted"/>
<organism evidence="3 4">
    <name type="scientific">Chitinophaga dinghuensis</name>
    <dbReference type="NCBI Taxonomy" id="1539050"/>
    <lineage>
        <taxon>Bacteria</taxon>
        <taxon>Pseudomonadati</taxon>
        <taxon>Bacteroidota</taxon>
        <taxon>Chitinophagia</taxon>
        <taxon>Chitinophagales</taxon>
        <taxon>Chitinophagaceae</taxon>
        <taxon>Chitinophaga</taxon>
    </lineage>
</organism>
<gene>
    <name evidence="3" type="ORF">CLV59_107105</name>
</gene>
<evidence type="ECO:0008006" key="5">
    <source>
        <dbReference type="Google" id="ProtNLM"/>
    </source>
</evidence>
<dbReference type="EMBL" id="QLMA01000007">
    <property type="protein sequence ID" value="RAJ77338.1"/>
    <property type="molecule type" value="Genomic_DNA"/>
</dbReference>
<feature type="signal peptide" evidence="2">
    <location>
        <begin position="1"/>
        <end position="19"/>
    </location>
</feature>
<sequence>MRRITFTLLLMLFFFNSQSQSMYGQTDYMYGTMGNRTETLVGYFSFDYEISQNGQTVYFWKGPGSGRPKSFQSRKYDYFRGDSVYMEKFGGYQALGGKVELLIPRIVDGRIQLFELFFKWGPGHLAKSDRYFVKKGEEKFQLKKKKFKEQMKSLINEDADLLKKVESGELTYDNLIDVILMYNNKILSADTNLQ</sequence>
<keyword evidence="2" id="KW-0732">Signal</keyword>